<feature type="domain" description="Peptidase S8/S53" evidence="8">
    <location>
        <begin position="164"/>
        <end position="429"/>
    </location>
</feature>
<dbReference type="InterPro" id="IPR036852">
    <property type="entry name" value="Peptidase_S8/S53_dom_sf"/>
</dbReference>
<evidence type="ECO:0000256" key="4">
    <source>
        <dbReference type="ARBA" id="ARBA00022825"/>
    </source>
</evidence>
<feature type="active site" description="Charge relay system" evidence="5">
    <location>
        <position position="211"/>
    </location>
</feature>
<evidence type="ECO:0000313" key="9">
    <source>
        <dbReference type="EMBL" id="STX52311.1"/>
    </source>
</evidence>
<dbReference type="GO" id="GO:0004252">
    <property type="term" value="F:serine-type endopeptidase activity"/>
    <property type="evidence" value="ECO:0007669"/>
    <property type="project" value="UniProtKB-UniRule"/>
</dbReference>
<keyword evidence="10" id="KW-1185">Reference proteome</keyword>
<gene>
    <name evidence="9" type="primary">aprE</name>
    <name evidence="9" type="ORF">NCTC13316_02424</name>
</gene>
<keyword evidence="3 5" id="KW-0378">Hydrolase</keyword>
<keyword evidence="2 5" id="KW-0645">Protease</keyword>
<dbReference type="Gene3D" id="3.40.50.200">
    <property type="entry name" value="Peptidase S8/S53 domain"/>
    <property type="match status" value="1"/>
</dbReference>
<dbReference type="InterPro" id="IPR015500">
    <property type="entry name" value="Peptidase_S8_subtilisin-rel"/>
</dbReference>
<feature type="active site" description="Charge relay system" evidence="5">
    <location>
        <position position="396"/>
    </location>
</feature>
<evidence type="ECO:0000256" key="7">
    <source>
        <dbReference type="SAM" id="SignalP"/>
    </source>
</evidence>
<organism evidence="9 10">
    <name type="scientific">Legionella busanensis</name>
    <dbReference type="NCBI Taxonomy" id="190655"/>
    <lineage>
        <taxon>Bacteria</taxon>
        <taxon>Pseudomonadati</taxon>
        <taxon>Pseudomonadota</taxon>
        <taxon>Gammaproteobacteria</taxon>
        <taxon>Legionellales</taxon>
        <taxon>Legionellaceae</taxon>
        <taxon>Legionella</taxon>
    </lineage>
</organism>
<dbReference type="PROSITE" id="PS00138">
    <property type="entry name" value="SUBTILASE_SER"/>
    <property type="match status" value="1"/>
</dbReference>
<evidence type="ECO:0000256" key="6">
    <source>
        <dbReference type="RuleBase" id="RU003355"/>
    </source>
</evidence>
<dbReference type="AlphaFoldDB" id="A0A378JNL7"/>
<dbReference type="EMBL" id="UGOD01000001">
    <property type="protein sequence ID" value="STX52311.1"/>
    <property type="molecule type" value="Genomic_DNA"/>
</dbReference>
<proteinExistence type="inferred from homology"/>
<dbReference type="Proteomes" id="UP000254794">
    <property type="component" value="Unassembled WGS sequence"/>
</dbReference>
<dbReference type="Pfam" id="PF00082">
    <property type="entry name" value="Peptidase_S8"/>
    <property type="match status" value="1"/>
</dbReference>
<dbReference type="PRINTS" id="PR00723">
    <property type="entry name" value="SUBTILISIN"/>
</dbReference>
<evidence type="ECO:0000256" key="5">
    <source>
        <dbReference type="PROSITE-ProRule" id="PRU01240"/>
    </source>
</evidence>
<dbReference type="PANTHER" id="PTHR43806:SF11">
    <property type="entry name" value="CEREVISIN-RELATED"/>
    <property type="match status" value="1"/>
</dbReference>
<dbReference type="InterPro" id="IPR050131">
    <property type="entry name" value="Peptidase_S8_subtilisin-like"/>
</dbReference>
<sequence>MISYKKTLIGLALLSIGQSAIAADPEEVVRIIIKYKNSDSVRLATKESASKLLNMPINSLTPIAGGAYTLTVKRKAIASLATGDSVDDFIMTLRRNPAVLYAVKDRVGYFKPLPVMDAPEGSDSLSHELQWDEFKAPGGIMLESAAGLRDGAWSLTTGKASSPIVVAVLDTGIALNPHLSNSLIKDKKGKVWGWNFAGNNQNLLDETKSYHGTHVAGTIAGSGNIMLGVGEHLKILPVKIPDGSGMFYESQVINAIYWAVGGEVPGAPNNPYPAKVLNMSFGVDERPGKEIDHCDEALQEALTFARKKGAVLTVAAGNDNQWEHYNAPAVCNSAIKVASVGPEGLRAYYSNYGPGISFAAPGGDVRYGKMNGGILSTVNPGGGYYGSGFDFYQGTSMAAPHAAGVAGLIYAVNNNISPEKLETILYATTHGFGQSSDANKSCVDTKPCGHGILDAYNAVKAAIANYDVIFTAPSNKELSLKICQNGYQFANATVQSSLAHWQLTKAACQAKDNYQQVNLEKKGTEIIARYGHAELSLDTSSFRQCDIIGTTGIGCYQ</sequence>
<feature type="chain" id="PRO_5016682242" evidence="7">
    <location>
        <begin position="23"/>
        <end position="557"/>
    </location>
</feature>
<dbReference type="GO" id="GO:0006508">
    <property type="term" value="P:proteolysis"/>
    <property type="evidence" value="ECO:0007669"/>
    <property type="project" value="UniProtKB-KW"/>
</dbReference>
<dbReference type="OrthoDB" id="9790784at2"/>
<accession>A0A378JNL7</accession>
<dbReference type="EC" id="3.4.21.-" evidence="9"/>
<evidence type="ECO:0000256" key="1">
    <source>
        <dbReference type="ARBA" id="ARBA00011073"/>
    </source>
</evidence>
<feature type="signal peptide" evidence="7">
    <location>
        <begin position="1"/>
        <end position="22"/>
    </location>
</feature>
<dbReference type="InterPro" id="IPR022398">
    <property type="entry name" value="Peptidase_S8_His-AS"/>
</dbReference>
<dbReference type="PROSITE" id="PS00137">
    <property type="entry name" value="SUBTILASE_HIS"/>
    <property type="match status" value="1"/>
</dbReference>
<dbReference type="PROSITE" id="PS00136">
    <property type="entry name" value="SUBTILASE_ASP"/>
    <property type="match status" value="1"/>
</dbReference>
<comment type="similarity">
    <text evidence="1 5 6">Belongs to the peptidase S8 family.</text>
</comment>
<protein>
    <submittedName>
        <fullName evidence="9">AprE, Subtilisin-like serine protease</fullName>
        <ecNumber evidence="9">3.4.21.-</ecNumber>
    </submittedName>
</protein>
<dbReference type="PROSITE" id="PS51892">
    <property type="entry name" value="SUBTILASE"/>
    <property type="match status" value="1"/>
</dbReference>
<evidence type="ECO:0000256" key="3">
    <source>
        <dbReference type="ARBA" id="ARBA00022801"/>
    </source>
</evidence>
<keyword evidence="7" id="KW-0732">Signal</keyword>
<keyword evidence="4 5" id="KW-0720">Serine protease</keyword>
<dbReference type="PANTHER" id="PTHR43806">
    <property type="entry name" value="PEPTIDASE S8"/>
    <property type="match status" value="1"/>
</dbReference>
<dbReference type="SUPFAM" id="SSF52743">
    <property type="entry name" value="Subtilisin-like"/>
    <property type="match status" value="1"/>
</dbReference>
<dbReference type="InterPro" id="IPR023828">
    <property type="entry name" value="Peptidase_S8_Ser-AS"/>
</dbReference>
<dbReference type="InterPro" id="IPR000209">
    <property type="entry name" value="Peptidase_S8/S53_dom"/>
</dbReference>
<reference evidence="9 10" key="1">
    <citation type="submission" date="2018-06" db="EMBL/GenBank/DDBJ databases">
        <authorList>
            <consortium name="Pathogen Informatics"/>
            <person name="Doyle S."/>
        </authorList>
    </citation>
    <scope>NUCLEOTIDE SEQUENCE [LARGE SCALE GENOMIC DNA]</scope>
    <source>
        <strain evidence="9 10">NCTC13316</strain>
    </source>
</reference>
<evidence type="ECO:0000256" key="2">
    <source>
        <dbReference type="ARBA" id="ARBA00022670"/>
    </source>
</evidence>
<feature type="active site" description="Charge relay system" evidence="5">
    <location>
        <position position="170"/>
    </location>
</feature>
<evidence type="ECO:0000259" key="8">
    <source>
        <dbReference type="Pfam" id="PF00082"/>
    </source>
</evidence>
<name>A0A378JNL7_9GAMM</name>
<evidence type="ECO:0000313" key="10">
    <source>
        <dbReference type="Proteomes" id="UP000254794"/>
    </source>
</evidence>
<dbReference type="InterPro" id="IPR023827">
    <property type="entry name" value="Peptidase_S8_Asp-AS"/>
</dbReference>